<evidence type="ECO:0000313" key="4">
    <source>
        <dbReference type="Proteomes" id="UP000000639"/>
    </source>
</evidence>
<feature type="signal peptide" evidence="1">
    <location>
        <begin position="1"/>
        <end position="21"/>
    </location>
</feature>
<evidence type="ECO:0000313" key="3">
    <source>
        <dbReference type="EMBL" id="ABM02136.1"/>
    </source>
</evidence>
<name>A1SRM1_PSYIN</name>
<proteinExistence type="predicted"/>
<evidence type="ECO:0000259" key="2">
    <source>
        <dbReference type="Pfam" id="PF13670"/>
    </source>
</evidence>
<accession>A1SRM1</accession>
<dbReference type="eggNOG" id="COG5591">
    <property type="taxonomic scope" value="Bacteria"/>
</dbReference>
<feature type="domain" description="PepSY" evidence="2">
    <location>
        <begin position="7"/>
        <end position="84"/>
    </location>
</feature>
<dbReference type="EMBL" id="CP000510">
    <property type="protein sequence ID" value="ABM02136.1"/>
    <property type="molecule type" value="Genomic_DNA"/>
</dbReference>
<dbReference type="Pfam" id="PF13670">
    <property type="entry name" value="PepSY_2"/>
    <property type="match status" value="1"/>
</dbReference>
<evidence type="ECO:0000256" key="1">
    <source>
        <dbReference type="SAM" id="SignalP"/>
    </source>
</evidence>
<organism evidence="3 4">
    <name type="scientific">Psychromonas ingrahamii (strain DSM 17664 / CCUG 51855 / 37)</name>
    <dbReference type="NCBI Taxonomy" id="357804"/>
    <lineage>
        <taxon>Bacteria</taxon>
        <taxon>Pseudomonadati</taxon>
        <taxon>Pseudomonadota</taxon>
        <taxon>Gammaproteobacteria</taxon>
        <taxon>Alteromonadales</taxon>
        <taxon>Psychromonadaceae</taxon>
        <taxon>Psychromonas</taxon>
    </lineage>
</organism>
<feature type="chain" id="PRO_5002637385" description="PepSY domain-containing protein" evidence="1">
    <location>
        <begin position="22"/>
        <end position="121"/>
    </location>
</feature>
<dbReference type="Proteomes" id="UP000000639">
    <property type="component" value="Chromosome"/>
</dbReference>
<dbReference type="RefSeq" id="WP_011768695.1">
    <property type="nucleotide sequence ID" value="NC_008709.1"/>
</dbReference>
<dbReference type="KEGG" id="pin:Ping_0270"/>
<keyword evidence="4" id="KW-1185">Reference proteome</keyword>
<dbReference type="AlphaFoldDB" id="A1SRM1"/>
<dbReference type="HOGENOM" id="CLU_147864_0_2_6"/>
<gene>
    <name evidence="3" type="ordered locus">Ping_0270</name>
</gene>
<dbReference type="STRING" id="357804.Ping_0270"/>
<protein>
    <recommendedName>
        <fullName evidence="2">PepSY domain-containing protein</fullName>
    </recommendedName>
</protein>
<dbReference type="InterPro" id="IPR025711">
    <property type="entry name" value="PepSY"/>
</dbReference>
<keyword evidence="1" id="KW-0732">Signal</keyword>
<dbReference type="OrthoDB" id="5625293at2"/>
<reference evidence="3 4" key="1">
    <citation type="submission" date="2007-01" db="EMBL/GenBank/DDBJ databases">
        <title>Complete sequence of Psychromonas ingrahamii 37.</title>
        <authorList>
            <consortium name="US DOE Joint Genome Institute"/>
            <person name="Copeland A."/>
            <person name="Lucas S."/>
            <person name="Lapidus A."/>
            <person name="Barry K."/>
            <person name="Detter J.C."/>
            <person name="Glavina del Rio T."/>
            <person name="Hammon N."/>
            <person name="Israni S."/>
            <person name="Dalin E."/>
            <person name="Tice H."/>
            <person name="Pitluck S."/>
            <person name="Thompson L.S."/>
            <person name="Brettin T."/>
            <person name="Bruce D."/>
            <person name="Han C."/>
            <person name="Tapia R."/>
            <person name="Schmutz J."/>
            <person name="Larimer F."/>
            <person name="Land M."/>
            <person name="Hauser L."/>
            <person name="Kyrpides N."/>
            <person name="Ivanova N."/>
            <person name="Staley J."/>
            <person name="Richardson P."/>
        </authorList>
    </citation>
    <scope>NUCLEOTIDE SEQUENCE [LARGE SCALE GENOMIC DNA]</scope>
    <source>
        <strain evidence="3 4">37</strain>
    </source>
</reference>
<sequence>MNKKGLKIFTVLSLCSAVAQAEVECRDPVDKWQPQQQLRQRLEQKGWQVKRIKVDDNCYEVKALDHQGNKIEARFGPAELDILELEVEIVGTEKIEKFLENHGEAQPLPAIKHKNSKEIIK</sequence>